<protein>
    <submittedName>
        <fullName evidence="10">Type II secretion system F family protein</fullName>
    </submittedName>
</protein>
<feature type="region of interest" description="Disordered" evidence="7">
    <location>
        <begin position="61"/>
        <end position="81"/>
    </location>
</feature>
<dbReference type="RefSeq" id="WP_274840073.1">
    <property type="nucleotide sequence ID" value="NZ_JARCJF010000011.1"/>
</dbReference>
<organism evidence="10 11">
    <name type="scientific">Phaeobacter gallaeciensis</name>
    <dbReference type="NCBI Taxonomy" id="60890"/>
    <lineage>
        <taxon>Bacteria</taxon>
        <taxon>Pseudomonadati</taxon>
        <taxon>Pseudomonadota</taxon>
        <taxon>Alphaproteobacteria</taxon>
        <taxon>Rhodobacterales</taxon>
        <taxon>Roseobacteraceae</taxon>
        <taxon>Phaeobacter</taxon>
    </lineage>
</organism>
<feature type="transmembrane region" description="Helical" evidence="8">
    <location>
        <begin position="243"/>
        <end position="265"/>
    </location>
</feature>
<proteinExistence type="inferred from homology"/>
<feature type="transmembrane region" description="Helical" evidence="8">
    <location>
        <begin position="194"/>
        <end position="223"/>
    </location>
</feature>
<evidence type="ECO:0000256" key="1">
    <source>
        <dbReference type="ARBA" id="ARBA00004651"/>
    </source>
</evidence>
<comment type="similarity">
    <text evidence="2">Belongs to the GSP F family.</text>
</comment>
<reference evidence="10 11" key="1">
    <citation type="submission" date="2023-02" db="EMBL/GenBank/DDBJ databases">
        <title>Population genomics of bacteria associated with diatom.</title>
        <authorList>
            <person name="Xie J."/>
            <person name="Wang H."/>
        </authorList>
    </citation>
    <scope>NUCLEOTIDE SEQUENCE [LARGE SCALE GENOMIC DNA]</scope>
    <source>
        <strain evidence="10 11">PT47_8</strain>
    </source>
</reference>
<name>A0ABD4XES7_9RHOB</name>
<evidence type="ECO:0000256" key="5">
    <source>
        <dbReference type="ARBA" id="ARBA00022989"/>
    </source>
</evidence>
<dbReference type="GO" id="GO:0005886">
    <property type="term" value="C:plasma membrane"/>
    <property type="evidence" value="ECO:0007669"/>
    <property type="project" value="UniProtKB-SubCell"/>
</dbReference>
<dbReference type="Proteomes" id="UP001218364">
    <property type="component" value="Unassembled WGS sequence"/>
</dbReference>
<dbReference type="AlphaFoldDB" id="A0ABD4XES7"/>
<keyword evidence="6 8" id="KW-0472">Membrane</keyword>
<feature type="domain" description="Type II secretion system protein GspF" evidence="9">
    <location>
        <begin position="95"/>
        <end position="215"/>
    </location>
</feature>
<keyword evidence="4 8" id="KW-0812">Transmembrane</keyword>
<evidence type="ECO:0000256" key="3">
    <source>
        <dbReference type="ARBA" id="ARBA00022475"/>
    </source>
</evidence>
<gene>
    <name evidence="10" type="ORF">PXK24_17895</name>
</gene>
<evidence type="ECO:0000256" key="4">
    <source>
        <dbReference type="ARBA" id="ARBA00022692"/>
    </source>
</evidence>
<dbReference type="Pfam" id="PF00482">
    <property type="entry name" value="T2SSF"/>
    <property type="match status" value="2"/>
</dbReference>
<comment type="subcellular location">
    <subcellularLocation>
        <location evidence="1">Cell membrane</location>
        <topology evidence="1">Multi-pass membrane protein</topology>
    </subcellularLocation>
</comment>
<dbReference type="PANTHER" id="PTHR30012">
    <property type="entry name" value="GENERAL SECRETION PATHWAY PROTEIN"/>
    <property type="match status" value="1"/>
</dbReference>
<dbReference type="PRINTS" id="PR00812">
    <property type="entry name" value="BCTERIALGSPF"/>
</dbReference>
<evidence type="ECO:0000256" key="2">
    <source>
        <dbReference type="ARBA" id="ARBA00005745"/>
    </source>
</evidence>
<keyword evidence="5 8" id="KW-1133">Transmembrane helix</keyword>
<feature type="domain" description="Type II secretion system protein GspF" evidence="9">
    <location>
        <begin position="298"/>
        <end position="419"/>
    </location>
</feature>
<sequence length="429" mass="45189">MGTRHDGAAAMKAYRYTAYTSAGRRRSGTVVAETEADASQQLALQDLFVATLSETTARAATLADPQAEAQAAPSGGGLLRRRWRPRLSPDLQAVFTRQMAVMLAAELPVEAALEAVRTGGHPALDTVAAEARAALLEGASFSEALLRAGAGFAPYYLAALRAAEAAGELAAVFAELADHLEQLGSDKAQIATALIYPGFVAVVSLLVCGILMINVAPEIVAMFEQSGRPLPPLTVAVLAVSDWIRGHFLLLGAGGLALIGLALAVPRVPALRVRADRIFLRLPIVGRLMRLAAAVQYMRTLALVLGARHAVLSATDSAVEVLTVARFRDEGRAVAGAVRQGESLSSALERLSFLPPVARQLIAAGEVSVRLARMSDRAAALTEHRLSTERKRISALLEPVLMMLVGALVLVIVLAVLLPIFDLQAVVTG</sequence>
<evidence type="ECO:0000259" key="9">
    <source>
        <dbReference type="Pfam" id="PF00482"/>
    </source>
</evidence>
<evidence type="ECO:0000256" key="7">
    <source>
        <dbReference type="SAM" id="MobiDB-lite"/>
    </source>
</evidence>
<accession>A0ABD4XES7</accession>
<evidence type="ECO:0000313" key="10">
    <source>
        <dbReference type="EMBL" id="MDE4167572.1"/>
    </source>
</evidence>
<keyword evidence="3" id="KW-1003">Cell membrane</keyword>
<feature type="transmembrane region" description="Helical" evidence="8">
    <location>
        <begin position="400"/>
        <end position="421"/>
    </location>
</feature>
<dbReference type="EMBL" id="JARCJK010000011">
    <property type="protein sequence ID" value="MDE4167572.1"/>
    <property type="molecule type" value="Genomic_DNA"/>
</dbReference>
<evidence type="ECO:0000313" key="11">
    <source>
        <dbReference type="Proteomes" id="UP001218364"/>
    </source>
</evidence>
<evidence type="ECO:0000256" key="6">
    <source>
        <dbReference type="ARBA" id="ARBA00023136"/>
    </source>
</evidence>
<dbReference type="Gene3D" id="1.20.81.30">
    <property type="entry name" value="Type II secretion system (T2SS), domain F"/>
    <property type="match status" value="2"/>
</dbReference>
<evidence type="ECO:0000256" key="8">
    <source>
        <dbReference type="SAM" id="Phobius"/>
    </source>
</evidence>
<dbReference type="InterPro" id="IPR042094">
    <property type="entry name" value="T2SS_GspF_sf"/>
</dbReference>
<dbReference type="InterPro" id="IPR018076">
    <property type="entry name" value="T2SS_GspF_dom"/>
</dbReference>
<dbReference type="InterPro" id="IPR003004">
    <property type="entry name" value="GspF/PilC"/>
</dbReference>
<dbReference type="PANTHER" id="PTHR30012:SF0">
    <property type="entry name" value="TYPE II SECRETION SYSTEM PROTEIN F-RELATED"/>
    <property type="match status" value="1"/>
</dbReference>
<comment type="caution">
    <text evidence="10">The sequence shown here is derived from an EMBL/GenBank/DDBJ whole genome shotgun (WGS) entry which is preliminary data.</text>
</comment>